<keyword evidence="2" id="KW-0378">Hydrolase</keyword>
<sequence>MFILDDYAGNQDLGNTSTEDVIFLHGFMSSSYIWTETIFPELVSSKYRLFAVDLLGFGSSPKPRECLYTLNDHLEMIEKSVIREFDLKSFHLVAHSMGCIIALALAAKYPNSLKSITLVAPPYFITSEEEDPSEIALKRLAYKSVWPPLLFGSAFMTWYEHLGRCVCFVLCRHHKTWEKILKLVTRKRKLSFLVMDLFRHTHHSAWHTMHNVICGGAKMMDPCLEILRRVGARVTVVQGSRDQVVPVECSNNIKVMVPDAEVKIIKGANHNKVIMGREKQFAEDLEHIWDSVNDAVNSRNQDLGNTSTEDVIFLHGFMSSSYIWTETIFPELVSSKYRLFAVDLLGFGSSPKPRECLYTLNDHLEMIEKSVIREFDLKSFHLVAHSMGCIIALALAAKYPNSLKSITLVAPPYFITSEEEDPSEIALKRLAYKSVWPPLLFGSAFMTWYEHLGRCVCFVLCRHHKTWEKILKLVTRKRKLSFLVMDLFRHTHHSAWHTMHNVICGGAKMMDPCLEILRRVGARVTVVQGSRDQVVPVECSNNIKVMVPDAEVKIIKGANHNKVIMGREKQFAEDLEHIWDSVNDAVNSR</sequence>
<proteinExistence type="predicted"/>
<dbReference type="InterPro" id="IPR000073">
    <property type="entry name" value="AB_hydrolase_1"/>
</dbReference>
<feature type="domain" description="AB hydrolase-1" evidence="1">
    <location>
        <begin position="311"/>
        <end position="561"/>
    </location>
</feature>
<evidence type="ECO:0000259" key="1">
    <source>
        <dbReference type="Pfam" id="PF00561"/>
    </source>
</evidence>
<keyword evidence="3" id="KW-1185">Reference proteome</keyword>
<dbReference type="Gene3D" id="3.40.50.1820">
    <property type="entry name" value="alpha/beta hydrolase"/>
    <property type="match status" value="2"/>
</dbReference>
<dbReference type="AlphaFoldDB" id="A0A251UFX2"/>
<evidence type="ECO:0000313" key="2">
    <source>
        <dbReference type="EMBL" id="OTG21979.1"/>
    </source>
</evidence>
<dbReference type="PANTHER" id="PTHR43689">
    <property type="entry name" value="HYDROLASE"/>
    <property type="match status" value="1"/>
</dbReference>
<organism evidence="2 3">
    <name type="scientific">Helianthus annuus</name>
    <name type="common">Common sunflower</name>
    <dbReference type="NCBI Taxonomy" id="4232"/>
    <lineage>
        <taxon>Eukaryota</taxon>
        <taxon>Viridiplantae</taxon>
        <taxon>Streptophyta</taxon>
        <taxon>Embryophyta</taxon>
        <taxon>Tracheophyta</taxon>
        <taxon>Spermatophyta</taxon>
        <taxon>Magnoliopsida</taxon>
        <taxon>eudicotyledons</taxon>
        <taxon>Gunneridae</taxon>
        <taxon>Pentapetalae</taxon>
        <taxon>asterids</taxon>
        <taxon>campanulids</taxon>
        <taxon>Asterales</taxon>
        <taxon>Asteraceae</taxon>
        <taxon>Asteroideae</taxon>
        <taxon>Heliantheae alliance</taxon>
        <taxon>Heliantheae</taxon>
        <taxon>Helianthus</taxon>
    </lineage>
</organism>
<evidence type="ECO:0000313" key="3">
    <source>
        <dbReference type="Proteomes" id="UP000215914"/>
    </source>
</evidence>
<dbReference type="PRINTS" id="PR00111">
    <property type="entry name" value="ABHYDROLASE"/>
</dbReference>
<reference evidence="3" key="1">
    <citation type="journal article" date="2017" name="Nature">
        <title>The sunflower genome provides insights into oil metabolism, flowering and Asterid evolution.</title>
        <authorList>
            <person name="Badouin H."/>
            <person name="Gouzy J."/>
            <person name="Grassa C.J."/>
            <person name="Murat F."/>
            <person name="Staton S.E."/>
            <person name="Cottret L."/>
            <person name="Lelandais-Briere C."/>
            <person name="Owens G.L."/>
            <person name="Carrere S."/>
            <person name="Mayjonade B."/>
            <person name="Legrand L."/>
            <person name="Gill N."/>
            <person name="Kane N.C."/>
            <person name="Bowers J.E."/>
            <person name="Hubner S."/>
            <person name="Bellec A."/>
            <person name="Berard A."/>
            <person name="Berges H."/>
            <person name="Blanchet N."/>
            <person name="Boniface M.C."/>
            <person name="Brunel D."/>
            <person name="Catrice O."/>
            <person name="Chaidir N."/>
            <person name="Claudel C."/>
            <person name="Donnadieu C."/>
            <person name="Faraut T."/>
            <person name="Fievet G."/>
            <person name="Helmstetter N."/>
            <person name="King M."/>
            <person name="Knapp S.J."/>
            <person name="Lai Z."/>
            <person name="Le Paslier M.C."/>
            <person name="Lippi Y."/>
            <person name="Lorenzon L."/>
            <person name="Mandel J.R."/>
            <person name="Marage G."/>
            <person name="Marchand G."/>
            <person name="Marquand E."/>
            <person name="Bret-Mestries E."/>
            <person name="Morien E."/>
            <person name="Nambeesan S."/>
            <person name="Nguyen T."/>
            <person name="Pegot-Espagnet P."/>
            <person name="Pouilly N."/>
            <person name="Raftis F."/>
            <person name="Sallet E."/>
            <person name="Schiex T."/>
            <person name="Thomas J."/>
            <person name="Vandecasteele C."/>
            <person name="Vares D."/>
            <person name="Vear F."/>
            <person name="Vautrin S."/>
            <person name="Crespi M."/>
            <person name="Mangin B."/>
            <person name="Burke J.M."/>
            <person name="Salse J."/>
            <person name="Munos S."/>
            <person name="Vincourt P."/>
            <person name="Rieseberg L.H."/>
            <person name="Langlade N.B."/>
        </authorList>
    </citation>
    <scope>NUCLEOTIDE SEQUENCE [LARGE SCALE GENOMIC DNA]</scope>
    <source>
        <strain evidence="3">cv. SF193</strain>
    </source>
</reference>
<dbReference type="FunCoup" id="A0A251UFX2">
    <property type="interactions" value="2"/>
</dbReference>
<name>A0A251UFX2_HELAN</name>
<dbReference type="InParanoid" id="A0A251UFX2"/>
<dbReference type="Proteomes" id="UP000215914">
    <property type="component" value="Chromosome 6"/>
</dbReference>
<dbReference type="EMBL" id="CM007895">
    <property type="protein sequence ID" value="OTG21979.1"/>
    <property type="molecule type" value="Genomic_DNA"/>
</dbReference>
<feature type="domain" description="AB hydrolase-1" evidence="1">
    <location>
        <begin position="21"/>
        <end position="271"/>
    </location>
</feature>
<dbReference type="SUPFAM" id="SSF53474">
    <property type="entry name" value="alpha/beta-Hydrolases"/>
    <property type="match status" value="2"/>
</dbReference>
<accession>A0A251UFX2</accession>
<dbReference type="STRING" id="4232.A0A251UFX2"/>
<dbReference type="PANTHER" id="PTHR43689:SF14">
    <property type="entry name" value="LYSOPHOSPHOLIPASE BODYGUARD 4-RELATED"/>
    <property type="match status" value="1"/>
</dbReference>
<dbReference type="InterPro" id="IPR029058">
    <property type="entry name" value="AB_hydrolase_fold"/>
</dbReference>
<protein>
    <submittedName>
        <fullName evidence="2">Putative alpha/Beta hydrolase fold protein</fullName>
    </submittedName>
</protein>
<dbReference type="Pfam" id="PF00561">
    <property type="entry name" value="Abhydrolase_1"/>
    <property type="match status" value="2"/>
</dbReference>
<gene>
    <name evidence="2" type="ORF">HannXRQ_Chr06g0166491</name>
</gene>
<dbReference type="GO" id="GO:0016787">
    <property type="term" value="F:hydrolase activity"/>
    <property type="evidence" value="ECO:0000318"/>
    <property type="project" value="GO_Central"/>
</dbReference>